<keyword evidence="2" id="KW-0808">Transferase</keyword>
<dbReference type="Pfam" id="PF01075">
    <property type="entry name" value="Glyco_transf_9"/>
    <property type="match status" value="1"/>
</dbReference>
<dbReference type="RefSeq" id="WP_216801774.1">
    <property type="nucleotide sequence ID" value="NZ_CP076723.1"/>
</dbReference>
<gene>
    <name evidence="3" type="ORF">KP004_07815</name>
</gene>
<organism evidence="3 4">
    <name type="scientific">Geomonas oryzisoli</name>
    <dbReference type="NCBI Taxonomy" id="2847992"/>
    <lineage>
        <taxon>Bacteria</taxon>
        <taxon>Pseudomonadati</taxon>
        <taxon>Thermodesulfobacteriota</taxon>
        <taxon>Desulfuromonadia</taxon>
        <taxon>Geobacterales</taxon>
        <taxon>Geobacteraceae</taxon>
        <taxon>Geomonas</taxon>
    </lineage>
</organism>
<sequence length="377" mass="41040">MSRLRVLILRPDNIGDLVLFSGALPHIRELYPDAEITLAVQEHVTGLFLSCPFIDSCVPVGTLSWWGIPGPGGGRLQALVKAVIDGVNGVRNALRPPFDVVICPLKSPDRHHLELVALLHAPQRYGVAGCTLNLPQAGLPARLRPRTLFTRYYDVSQEDPWRHELQFNADFLRFVGCRDVAPHDIAPVLWLSERDSRHVPALRDPERKTVALFPGAAAKIRCWDAANYGELAGRLQLPVVYAIFGSPGDHGLAVEVETAIKARCPSATVVNLAGQTTLRELAACIGHCNLFIGSETSGLHMAIAAGVPSVGIVGGGHFGRFVPWGDPEQHIFLTTELQCFHCNWKCDRGGECIASVTATEVAQAATQLLQRPQECRS</sequence>
<dbReference type="Proteomes" id="UP000683557">
    <property type="component" value="Chromosome"/>
</dbReference>
<dbReference type="InterPro" id="IPR051199">
    <property type="entry name" value="LPS_LOS_Heptosyltrfase"/>
</dbReference>
<evidence type="ECO:0000256" key="2">
    <source>
        <dbReference type="ARBA" id="ARBA00022679"/>
    </source>
</evidence>
<proteinExistence type="predicted"/>
<keyword evidence="1" id="KW-0328">Glycosyltransferase</keyword>
<evidence type="ECO:0000313" key="3">
    <source>
        <dbReference type="EMBL" id="QWV95073.1"/>
    </source>
</evidence>
<protein>
    <submittedName>
        <fullName evidence="3">Glycosyltransferase family 9 protein</fullName>
    </submittedName>
</protein>
<dbReference type="EMBL" id="CP076723">
    <property type="protein sequence ID" value="QWV95073.1"/>
    <property type="molecule type" value="Genomic_DNA"/>
</dbReference>
<evidence type="ECO:0000313" key="4">
    <source>
        <dbReference type="Proteomes" id="UP000683557"/>
    </source>
</evidence>
<evidence type="ECO:0000256" key="1">
    <source>
        <dbReference type="ARBA" id="ARBA00022676"/>
    </source>
</evidence>
<keyword evidence="4" id="KW-1185">Reference proteome</keyword>
<dbReference type="PANTHER" id="PTHR30160">
    <property type="entry name" value="TETRAACYLDISACCHARIDE 4'-KINASE-RELATED"/>
    <property type="match status" value="1"/>
</dbReference>
<dbReference type="CDD" id="cd03789">
    <property type="entry name" value="GT9_LPS_heptosyltransferase"/>
    <property type="match status" value="1"/>
</dbReference>
<dbReference type="InterPro" id="IPR002201">
    <property type="entry name" value="Glyco_trans_9"/>
</dbReference>
<name>A0ABX8J9S3_9BACT</name>
<reference evidence="3 4" key="1">
    <citation type="submission" date="2021-06" db="EMBL/GenBank/DDBJ databases">
        <title>Gemonas diversity in paddy soil.</title>
        <authorList>
            <person name="Liu G."/>
        </authorList>
    </citation>
    <scope>NUCLEOTIDE SEQUENCE [LARGE SCALE GENOMIC DNA]</scope>
    <source>
        <strain evidence="3 4">RG10</strain>
    </source>
</reference>
<accession>A0ABX8J9S3</accession>